<dbReference type="CDD" id="cd18084">
    <property type="entry name" value="RsmE-like"/>
    <property type="match status" value="1"/>
</dbReference>
<dbReference type="GO" id="GO:0005737">
    <property type="term" value="C:cytoplasm"/>
    <property type="evidence" value="ECO:0007669"/>
    <property type="project" value="UniProtKB-SubCell"/>
</dbReference>
<evidence type="ECO:0000256" key="3">
    <source>
        <dbReference type="ARBA" id="ARBA00022490"/>
    </source>
</evidence>
<feature type="domain" description="Ribosomal RNA small subunit methyltransferase E PUA-like" evidence="12">
    <location>
        <begin position="15"/>
        <end position="61"/>
    </location>
</feature>
<dbReference type="SUPFAM" id="SSF88697">
    <property type="entry name" value="PUA domain-like"/>
    <property type="match status" value="1"/>
</dbReference>
<keyword evidence="3 10" id="KW-0963">Cytoplasm</keyword>
<keyword evidence="14" id="KW-1185">Reference proteome</keyword>
<dbReference type="AlphaFoldDB" id="A0A1I1IYG3"/>
<name>A0A1I1IYG3_9BACT</name>
<dbReference type="PANTHER" id="PTHR30027">
    <property type="entry name" value="RIBOSOMAL RNA SMALL SUBUNIT METHYLTRANSFERASE E"/>
    <property type="match status" value="1"/>
</dbReference>
<dbReference type="InterPro" id="IPR029028">
    <property type="entry name" value="Alpha/beta_knot_MTases"/>
</dbReference>
<evidence type="ECO:0000259" key="12">
    <source>
        <dbReference type="Pfam" id="PF20260"/>
    </source>
</evidence>
<dbReference type="InterPro" id="IPR029026">
    <property type="entry name" value="tRNA_m1G_MTases_N"/>
</dbReference>
<accession>A0A1I1IYG3</accession>
<keyword evidence="7 10" id="KW-0949">S-adenosyl-L-methionine</keyword>
<organism evidence="13 14">
    <name type="scientific">Flexibacter flexilis DSM 6793</name>
    <dbReference type="NCBI Taxonomy" id="927664"/>
    <lineage>
        <taxon>Bacteria</taxon>
        <taxon>Pseudomonadati</taxon>
        <taxon>Bacteroidota</taxon>
        <taxon>Cytophagia</taxon>
        <taxon>Cytophagales</taxon>
        <taxon>Flexibacteraceae</taxon>
        <taxon>Flexibacter</taxon>
    </lineage>
</organism>
<dbReference type="SUPFAM" id="SSF75217">
    <property type="entry name" value="alpha/beta knot"/>
    <property type="match status" value="1"/>
</dbReference>
<dbReference type="Gene3D" id="3.40.1280.10">
    <property type="match status" value="1"/>
</dbReference>
<feature type="domain" description="Ribosomal RNA small subunit methyltransferase E methyltransferase" evidence="11">
    <location>
        <begin position="69"/>
        <end position="225"/>
    </location>
</feature>
<dbReference type="Pfam" id="PF04452">
    <property type="entry name" value="Methyltrans_RNA"/>
    <property type="match status" value="1"/>
</dbReference>
<comment type="catalytic activity">
    <reaction evidence="9 10">
        <text>uridine(1498) in 16S rRNA + S-adenosyl-L-methionine = N(3)-methyluridine(1498) in 16S rRNA + S-adenosyl-L-homocysteine + H(+)</text>
        <dbReference type="Rhea" id="RHEA:42920"/>
        <dbReference type="Rhea" id="RHEA-COMP:10283"/>
        <dbReference type="Rhea" id="RHEA-COMP:10284"/>
        <dbReference type="ChEBI" id="CHEBI:15378"/>
        <dbReference type="ChEBI" id="CHEBI:57856"/>
        <dbReference type="ChEBI" id="CHEBI:59789"/>
        <dbReference type="ChEBI" id="CHEBI:65315"/>
        <dbReference type="ChEBI" id="CHEBI:74502"/>
        <dbReference type="EC" id="2.1.1.193"/>
    </reaction>
</comment>
<proteinExistence type="inferred from homology"/>
<dbReference type="STRING" id="927664.SAMN05421780_105135"/>
<dbReference type="NCBIfam" id="TIGR00046">
    <property type="entry name" value="RsmE family RNA methyltransferase"/>
    <property type="match status" value="1"/>
</dbReference>
<keyword evidence="5 10" id="KW-0489">Methyltransferase</keyword>
<dbReference type="EC" id="2.1.1.193" evidence="10"/>
<dbReference type="GO" id="GO:0070475">
    <property type="term" value="P:rRNA base methylation"/>
    <property type="evidence" value="ECO:0007669"/>
    <property type="project" value="TreeGrafter"/>
</dbReference>
<dbReference type="Proteomes" id="UP000199514">
    <property type="component" value="Unassembled WGS sequence"/>
</dbReference>
<dbReference type="Gene3D" id="2.40.240.20">
    <property type="entry name" value="Hypothetical PUA domain-like, domain 1"/>
    <property type="match status" value="1"/>
</dbReference>
<dbReference type="InterPro" id="IPR046887">
    <property type="entry name" value="RsmE_PUA-like"/>
</dbReference>
<dbReference type="RefSeq" id="WP_091511718.1">
    <property type="nucleotide sequence ID" value="NZ_FOLE01000005.1"/>
</dbReference>
<evidence type="ECO:0000256" key="6">
    <source>
        <dbReference type="ARBA" id="ARBA00022679"/>
    </source>
</evidence>
<gene>
    <name evidence="13" type="ORF">SAMN05421780_105135</name>
</gene>
<dbReference type="PIRSF" id="PIRSF015601">
    <property type="entry name" value="MTase_slr0722"/>
    <property type="match status" value="1"/>
</dbReference>
<reference evidence="13 14" key="1">
    <citation type="submission" date="2016-10" db="EMBL/GenBank/DDBJ databases">
        <authorList>
            <person name="de Groot N.N."/>
        </authorList>
    </citation>
    <scope>NUCLEOTIDE SEQUENCE [LARGE SCALE GENOMIC DNA]</scope>
    <source>
        <strain evidence="13 14">DSM 6793</strain>
    </source>
</reference>
<evidence type="ECO:0000256" key="5">
    <source>
        <dbReference type="ARBA" id="ARBA00022603"/>
    </source>
</evidence>
<dbReference type="InterPro" id="IPR015947">
    <property type="entry name" value="PUA-like_sf"/>
</dbReference>
<keyword evidence="4 10" id="KW-0698">rRNA processing</keyword>
<evidence type="ECO:0000256" key="2">
    <source>
        <dbReference type="ARBA" id="ARBA00005528"/>
    </source>
</evidence>
<evidence type="ECO:0000256" key="4">
    <source>
        <dbReference type="ARBA" id="ARBA00022552"/>
    </source>
</evidence>
<dbReference type="EMBL" id="FOLE01000005">
    <property type="protein sequence ID" value="SFC41205.1"/>
    <property type="molecule type" value="Genomic_DNA"/>
</dbReference>
<evidence type="ECO:0000256" key="9">
    <source>
        <dbReference type="ARBA" id="ARBA00047944"/>
    </source>
</evidence>
<comment type="function">
    <text evidence="8 10">Specifically methylates the N3 position of the uracil ring of uridine 1498 (m3U1498) in 16S rRNA. Acts on the fully assembled 30S ribosomal subunit.</text>
</comment>
<evidence type="ECO:0000259" key="11">
    <source>
        <dbReference type="Pfam" id="PF04452"/>
    </source>
</evidence>
<dbReference type="GO" id="GO:0070042">
    <property type="term" value="F:rRNA (uridine-N3-)-methyltransferase activity"/>
    <property type="evidence" value="ECO:0007669"/>
    <property type="project" value="TreeGrafter"/>
</dbReference>
<evidence type="ECO:0000256" key="7">
    <source>
        <dbReference type="ARBA" id="ARBA00022691"/>
    </source>
</evidence>
<comment type="similarity">
    <text evidence="2 10">Belongs to the RNA methyltransferase RsmE family.</text>
</comment>
<evidence type="ECO:0000256" key="10">
    <source>
        <dbReference type="PIRNR" id="PIRNR015601"/>
    </source>
</evidence>
<dbReference type="InterPro" id="IPR046886">
    <property type="entry name" value="RsmE_MTase_dom"/>
</dbReference>
<dbReference type="PANTHER" id="PTHR30027:SF3">
    <property type="entry name" value="16S RRNA (URACIL(1498)-N(3))-METHYLTRANSFERASE"/>
    <property type="match status" value="1"/>
</dbReference>
<protein>
    <recommendedName>
        <fullName evidence="10">Ribosomal RNA small subunit methyltransferase E</fullName>
        <ecNumber evidence="10">2.1.1.193</ecNumber>
    </recommendedName>
</protein>
<sequence length="235" mass="26887">MQLFYLADCQNVTHFDEDESKHIVRVLRKEVGDTLHLTDGKGYLYTAIITDAHPKKCQFRIQERSYTPPRPFAIHLAIAPTKNIDRIEWMLEKAVEMGIEEITFLNTAHSERKQINLERLEKVAISAAKQSLKMYVPVLHEMISYKQFLKQCTADQKWIAHLEEGERLPLHKAIRPQQKYCILIGPEGDFAPEEIDMAKEAGFGAVTLGESRLRTETAGLAACFTLNLMNEMGEK</sequence>
<evidence type="ECO:0000256" key="8">
    <source>
        <dbReference type="ARBA" id="ARBA00025699"/>
    </source>
</evidence>
<keyword evidence="6 10" id="KW-0808">Transferase</keyword>
<comment type="subcellular location">
    <subcellularLocation>
        <location evidence="1 10">Cytoplasm</location>
    </subcellularLocation>
</comment>
<evidence type="ECO:0000313" key="14">
    <source>
        <dbReference type="Proteomes" id="UP000199514"/>
    </source>
</evidence>
<evidence type="ECO:0000313" key="13">
    <source>
        <dbReference type="EMBL" id="SFC41205.1"/>
    </source>
</evidence>
<dbReference type="OrthoDB" id="9815641at2"/>
<dbReference type="InterPro" id="IPR006700">
    <property type="entry name" value="RsmE"/>
</dbReference>
<dbReference type="Pfam" id="PF20260">
    <property type="entry name" value="PUA_4"/>
    <property type="match status" value="1"/>
</dbReference>
<evidence type="ECO:0000256" key="1">
    <source>
        <dbReference type="ARBA" id="ARBA00004496"/>
    </source>
</evidence>
<dbReference type="NCBIfam" id="NF008702">
    <property type="entry name" value="PRK11713.6-1"/>
    <property type="match status" value="1"/>
</dbReference>